<dbReference type="EMBL" id="SNYA01000005">
    <property type="protein sequence ID" value="TDP91478.1"/>
    <property type="molecule type" value="Genomic_DNA"/>
</dbReference>
<evidence type="ECO:0000256" key="1">
    <source>
        <dbReference type="SAM" id="Coils"/>
    </source>
</evidence>
<keyword evidence="3" id="KW-0812">Transmembrane</keyword>
<evidence type="ECO:0000256" key="3">
    <source>
        <dbReference type="SAM" id="Phobius"/>
    </source>
</evidence>
<evidence type="ECO:0000313" key="5">
    <source>
        <dbReference type="EMBL" id="TDP91478.1"/>
    </source>
</evidence>
<feature type="compositionally biased region" description="Low complexity" evidence="2">
    <location>
        <begin position="381"/>
        <end position="392"/>
    </location>
</feature>
<dbReference type="Gene3D" id="1.10.287.1490">
    <property type="match status" value="1"/>
</dbReference>
<evidence type="ECO:0000259" key="4">
    <source>
        <dbReference type="Pfam" id="PF14257"/>
    </source>
</evidence>
<feature type="region of interest" description="Disordered" evidence="2">
    <location>
        <begin position="328"/>
        <end position="415"/>
    </location>
</feature>
<dbReference type="AlphaFoldDB" id="A0A4V3CXT4"/>
<dbReference type="Pfam" id="PF14257">
    <property type="entry name" value="DUF4349"/>
    <property type="match status" value="1"/>
</dbReference>
<evidence type="ECO:0000256" key="2">
    <source>
        <dbReference type="SAM" id="MobiDB-lite"/>
    </source>
</evidence>
<reference evidence="5 6" key="1">
    <citation type="submission" date="2019-03" db="EMBL/GenBank/DDBJ databases">
        <title>Genomic analyses of the natural microbiome of Caenorhabditis elegans.</title>
        <authorList>
            <person name="Samuel B."/>
        </authorList>
    </citation>
    <scope>NUCLEOTIDE SEQUENCE [LARGE SCALE GENOMIC DNA]</scope>
    <source>
        <strain evidence="5 6">JUb18</strain>
    </source>
</reference>
<dbReference type="InterPro" id="IPR025645">
    <property type="entry name" value="DUF4349"/>
</dbReference>
<keyword evidence="3" id="KW-0472">Membrane</keyword>
<organism evidence="5 6">
    <name type="scientific">Leucobacter luti</name>
    <dbReference type="NCBI Taxonomy" id="340320"/>
    <lineage>
        <taxon>Bacteria</taxon>
        <taxon>Bacillati</taxon>
        <taxon>Actinomycetota</taxon>
        <taxon>Actinomycetes</taxon>
        <taxon>Micrococcales</taxon>
        <taxon>Microbacteriaceae</taxon>
        <taxon>Leucobacter</taxon>
    </lineage>
</organism>
<feature type="compositionally biased region" description="Polar residues" evidence="2">
    <location>
        <begin position="393"/>
        <end position="403"/>
    </location>
</feature>
<feature type="coiled-coil region" evidence="1">
    <location>
        <begin position="216"/>
        <end position="243"/>
    </location>
</feature>
<evidence type="ECO:0000313" key="6">
    <source>
        <dbReference type="Proteomes" id="UP000295601"/>
    </source>
</evidence>
<keyword evidence="1" id="KW-0175">Coiled coil</keyword>
<comment type="caution">
    <text evidence="5">The sequence shown here is derived from an EMBL/GenBank/DDBJ whole genome shotgun (WGS) entry which is preliminary data.</text>
</comment>
<proteinExistence type="predicted"/>
<sequence length="415" mass="42652">MRSRSVTIHSPTAKVEDLLGDSAALAHYGVSMNRRRTLALAATGVLLLAPLSACAAQQSSSGSLPEAGGVVSEVPGVTPLTDQAVDGAAEAHTGAPIDRSIVRSGELSVTVDDIAAASDRVATIAIDLNGSVESQFSQEASSQSPANASLTVRVPSDQLEEAFTRLSEVGDVVSQSRSAADVTTEHVDLQARVAALETSITRLQTLMESATSTSDLLEAESALSARQQELDGLQAQLTALEGQVDEATIWVSLTTPSVLPGGGPTSFWDGLVAGVTSMGVALSGGIVLLGILLPWLVLGALIAAAVIWIVRSTKRRRVRRATAAASASASAAVAEVRGPDQDPAQGAPELHSPGQAGQDLDPPVHSPGQSERSPALPAEPSDQSAQVSDQSAEPSDQSAQIRTQPGWPRDANPQS</sequence>
<protein>
    <submittedName>
        <fullName evidence="5">Uncharacterized protein DUF4349</fullName>
    </submittedName>
</protein>
<accession>A0A4V3CXT4</accession>
<name>A0A4V3CXT4_9MICO</name>
<dbReference type="Proteomes" id="UP000295601">
    <property type="component" value="Unassembled WGS sequence"/>
</dbReference>
<keyword evidence="3" id="KW-1133">Transmembrane helix</keyword>
<gene>
    <name evidence="5" type="ORF">EDF62_2094</name>
</gene>
<keyword evidence="6" id="KW-1185">Reference proteome</keyword>
<feature type="domain" description="DUF4349" evidence="4">
    <location>
        <begin position="99"/>
        <end position="308"/>
    </location>
</feature>
<feature type="transmembrane region" description="Helical" evidence="3">
    <location>
        <begin position="286"/>
        <end position="310"/>
    </location>
</feature>